<dbReference type="Gene3D" id="3.30.230.10">
    <property type="match status" value="1"/>
</dbReference>
<dbReference type="RefSeq" id="WP_035113664.1">
    <property type="nucleotide sequence ID" value="NZ_CP047046.1"/>
</dbReference>
<evidence type="ECO:0000313" key="7">
    <source>
        <dbReference type="EMBL" id="KGM18911.1"/>
    </source>
</evidence>
<evidence type="ECO:0000256" key="4">
    <source>
        <dbReference type="ARBA" id="ARBA00035259"/>
    </source>
</evidence>
<name>A0A0A2DPY0_9CORY</name>
<dbReference type="GO" id="GO:0003735">
    <property type="term" value="F:structural constituent of ribosome"/>
    <property type="evidence" value="ECO:0007669"/>
    <property type="project" value="InterPro"/>
</dbReference>
<dbReference type="HAMAP" id="MF_00532_B">
    <property type="entry name" value="Ribosomal_uS9_B"/>
    <property type="match status" value="1"/>
</dbReference>
<dbReference type="GO" id="GO:0015935">
    <property type="term" value="C:small ribosomal subunit"/>
    <property type="evidence" value="ECO:0007669"/>
    <property type="project" value="TreeGrafter"/>
</dbReference>
<dbReference type="GO" id="GO:0003723">
    <property type="term" value="F:RNA binding"/>
    <property type="evidence" value="ECO:0007669"/>
    <property type="project" value="TreeGrafter"/>
</dbReference>
<dbReference type="SUPFAM" id="SSF54211">
    <property type="entry name" value="Ribosomal protein S5 domain 2-like"/>
    <property type="match status" value="1"/>
</dbReference>
<evidence type="ECO:0000256" key="2">
    <source>
        <dbReference type="ARBA" id="ARBA00022980"/>
    </source>
</evidence>
<keyword evidence="8" id="KW-1185">Reference proteome</keyword>
<dbReference type="AlphaFoldDB" id="A0A0A2DPY0"/>
<evidence type="ECO:0000256" key="1">
    <source>
        <dbReference type="ARBA" id="ARBA00005251"/>
    </source>
</evidence>
<dbReference type="EMBL" id="JRVJ01000004">
    <property type="protein sequence ID" value="KGM18911.1"/>
    <property type="molecule type" value="Genomic_DNA"/>
</dbReference>
<accession>A0A0A2DPY0</accession>
<dbReference type="Pfam" id="PF00380">
    <property type="entry name" value="Ribosomal_S9"/>
    <property type="match status" value="1"/>
</dbReference>
<dbReference type="GO" id="GO:0006412">
    <property type="term" value="P:translation"/>
    <property type="evidence" value="ECO:0007669"/>
    <property type="project" value="UniProtKB-UniRule"/>
</dbReference>
<dbReference type="GO" id="GO:0005737">
    <property type="term" value="C:cytoplasm"/>
    <property type="evidence" value="ECO:0007669"/>
    <property type="project" value="UniProtKB-ARBA"/>
</dbReference>
<dbReference type="GeneID" id="300553579"/>
<evidence type="ECO:0000256" key="6">
    <source>
        <dbReference type="RuleBase" id="RU003815"/>
    </source>
</evidence>
<reference evidence="7 8" key="1">
    <citation type="submission" date="2014-10" db="EMBL/GenBank/DDBJ databases">
        <title>Whole Genome sequence of Corynebacterium auriscanis strain CIP 106629.</title>
        <authorList>
            <person name="Hassan S.S."/>
            <person name="Jamal S.B."/>
            <person name="Tiwari S."/>
            <person name="Oliveira L.D.C."/>
            <person name="Souza F."/>
            <person name="Mariano D.C."/>
            <person name="Almeida S."/>
            <person name="Dorella F."/>
            <person name="Pereira F."/>
            <person name="Carvalho A."/>
            <person name="Leal C.A."/>
            <person name="Soares S.D.C."/>
            <person name="Figueiredo H.C."/>
            <person name="Silva A."/>
            <person name="Azevedo V.A."/>
        </authorList>
    </citation>
    <scope>NUCLEOTIDE SEQUENCE [LARGE SCALE GENOMIC DNA]</scope>
    <source>
        <strain evidence="7 8">CIP 106629</strain>
    </source>
</reference>
<evidence type="ECO:0000256" key="5">
    <source>
        <dbReference type="HAMAP-Rule" id="MF_00532"/>
    </source>
</evidence>
<keyword evidence="2 5" id="KW-0689">Ribosomal protein</keyword>
<dbReference type="NCBIfam" id="NF001099">
    <property type="entry name" value="PRK00132.1"/>
    <property type="match status" value="1"/>
</dbReference>
<gene>
    <name evidence="5" type="primary">rpsI</name>
    <name evidence="7" type="ORF">MA47_04745</name>
</gene>
<dbReference type="FunFam" id="3.30.230.10:FF:000001">
    <property type="entry name" value="30S ribosomal protein S9"/>
    <property type="match status" value="1"/>
</dbReference>
<dbReference type="InterPro" id="IPR020574">
    <property type="entry name" value="Ribosomal_uS9_CS"/>
</dbReference>
<evidence type="ECO:0000256" key="3">
    <source>
        <dbReference type="ARBA" id="ARBA00023274"/>
    </source>
</evidence>
<dbReference type="InterPro" id="IPR020568">
    <property type="entry name" value="Ribosomal_Su5_D2-typ_SF"/>
</dbReference>
<organism evidence="7 8">
    <name type="scientific">Corynebacterium auriscanis</name>
    <dbReference type="NCBI Taxonomy" id="99807"/>
    <lineage>
        <taxon>Bacteria</taxon>
        <taxon>Bacillati</taxon>
        <taxon>Actinomycetota</taxon>
        <taxon>Actinomycetes</taxon>
        <taxon>Mycobacteriales</taxon>
        <taxon>Corynebacteriaceae</taxon>
        <taxon>Corynebacterium</taxon>
    </lineage>
</organism>
<keyword evidence="3 5" id="KW-0687">Ribonucleoprotein</keyword>
<comment type="caution">
    <text evidence="7">The sequence shown here is derived from an EMBL/GenBank/DDBJ whole genome shotgun (WGS) entry which is preliminary data.</text>
</comment>
<comment type="similarity">
    <text evidence="1 5 6">Belongs to the universal ribosomal protein uS9 family.</text>
</comment>
<dbReference type="Proteomes" id="UP000030145">
    <property type="component" value="Unassembled WGS sequence"/>
</dbReference>
<proteinExistence type="inferred from homology"/>
<dbReference type="InterPro" id="IPR000754">
    <property type="entry name" value="Ribosomal_uS9"/>
</dbReference>
<dbReference type="PANTHER" id="PTHR21569:SF1">
    <property type="entry name" value="SMALL RIBOSOMAL SUBUNIT PROTEIN US9M"/>
    <property type="match status" value="1"/>
</dbReference>
<dbReference type="PANTHER" id="PTHR21569">
    <property type="entry name" value="RIBOSOMAL PROTEIN S9"/>
    <property type="match status" value="1"/>
</dbReference>
<dbReference type="PROSITE" id="PS00360">
    <property type="entry name" value="RIBOSOMAL_S9"/>
    <property type="match status" value="1"/>
</dbReference>
<dbReference type="InterPro" id="IPR023035">
    <property type="entry name" value="Ribosomal_uS9_bac/plastid"/>
</dbReference>
<sequence length="179" mass="19676">MTEYNENNVENYEGEYAATDAVNEEFVATIGDSVAAESENEAAEAAPAPVFDGPIQTVGRRKEAVVRVRLVAGSGEFKCNGRTLEEYFPNKLHQQLIKAPLVLLEREGQFDIQANLQGGGPSGQAGAMRLAIARALNKYNPEERSELKKAGFLTRDARAVERKKAGLHKARRAPQYSKR</sequence>
<protein>
    <recommendedName>
        <fullName evidence="4 5">Small ribosomal subunit protein uS9</fullName>
    </recommendedName>
</protein>
<evidence type="ECO:0000313" key="8">
    <source>
        <dbReference type="Proteomes" id="UP000030145"/>
    </source>
</evidence>
<dbReference type="InterPro" id="IPR014721">
    <property type="entry name" value="Ribsml_uS5_D2-typ_fold_subgr"/>
</dbReference>